<reference evidence="11" key="1">
    <citation type="submission" date="2018-06" db="EMBL/GenBank/DDBJ databases">
        <authorList>
            <person name="Zhirakovskaya E."/>
        </authorList>
    </citation>
    <scope>NUCLEOTIDE SEQUENCE</scope>
</reference>
<dbReference type="FunFam" id="3.40.50.300:FF:000287">
    <property type="entry name" value="Multidrug ABC transporter ATP-binding protein"/>
    <property type="match status" value="1"/>
</dbReference>
<evidence type="ECO:0000259" key="9">
    <source>
        <dbReference type="PROSITE" id="PS50893"/>
    </source>
</evidence>
<dbReference type="SUPFAM" id="SSF90123">
    <property type="entry name" value="ABC transporter transmembrane region"/>
    <property type="match status" value="1"/>
</dbReference>
<keyword evidence="7 8" id="KW-0472">Membrane</keyword>
<feature type="transmembrane region" description="Helical" evidence="8">
    <location>
        <begin position="97"/>
        <end position="123"/>
    </location>
</feature>
<accession>A0A3B0VZR6</accession>
<comment type="subcellular location">
    <subcellularLocation>
        <location evidence="1">Membrane</location>
        <topology evidence="1">Multi-pass membrane protein</topology>
    </subcellularLocation>
</comment>
<evidence type="ECO:0000256" key="7">
    <source>
        <dbReference type="ARBA" id="ARBA00023136"/>
    </source>
</evidence>
<gene>
    <name evidence="11" type="ORF">MNBD_CHLOROFLEXI01-4559</name>
</gene>
<feature type="domain" description="ABC transmembrane type-1" evidence="10">
    <location>
        <begin position="2"/>
        <end position="163"/>
    </location>
</feature>
<evidence type="ECO:0000259" key="10">
    <source>
        <dbReference type="PROSITE" id="PS50929"/>
    </source>
</evidence>
<feature type="domain" description="ABC transporter" evidence="9">
    <location>
        <begin position="197"/>
        <end position="431"/>
    </location>
</feature>
<dbReference type="AlphaFoldDB" id="A0A3B0VZR6"/>
<dbReference type="Gene3D" id="3.40.50.300">
    <property type="entry name" value="P-loop containing nucleotide triphosphate hydrolases"/>
    <property type="match status" value="1"/>
</dbReference>
<evidence type="ECO:0000256" key="2">
    <source>
        <dbReference type="ARBA" id="ARBA00022448"/>
    </source>
</evidence>
<dbReference type="PANTHER" id="PTHR43394">
    <property type="entry name" value="ATP-DEPENDENT PERMEASE MDL1, MITOCHONDRIAL"/>
    <property type="match status" value="1"/>
</dbReference>
<dbReference type="InterPro" id="IPR017871">
    <property type="entry name" value="ABC_transporter-like_CS"/>
</dbReference>
<protein>
    <submittedName>
        <fullName evidence="11">Heterodimeric efflux ABC transporter, permease/ATP-binding subunit 2</fullName>
    </submittedName>
</protein>
<evidence type="ECO:0000313" key="11">
    <source>
        <dbReference type="EMBL" id="VAW42489.1"/>
    </source>
</evidence>
<dbReference type="InterPro" id="IPR003593">
    <property type="entry name" value="AAA+_ATPase"/>
</dbReference>
<dbReference type="CDD" id="cd03254">
    <property type="entry name" value="ABCC_Glucan_exporter_like"/>
    <property type="match status" value="1"/>
</dbReference>
<keyword evidence="4" id="KW-0547">Nucleotide-binding</keyword>
<keyword evidence="2" id="KW-0813">Transport</keyword>
<dbReference type="Gene3D" id="1.20.1560.10">
    <property type="entry name" value="ABC transporter type 1, transmembrane domain"/>
    <property type="match status" value="1"/>
</dbReference>
<dbReference type="Pfam" id="PF00664">
    <property type="entry name" value="ABC_membrane"/>
    <property type="match status" value="1"/>
</dbReference>
<evidence type="ECO:0000256" key="8">
    <source>
        <dbReference type="SAM" id="Phobius"/>
    </source>
</evidence>
<sequence length="452" mass="50265">WTITSILTALGFMFAINWKLTLLVLLMIPALWKVAITFQRKILKEYRLVRRLNSRITGSYNEGITGVRVVKSLGREHKNLDQFRELTGDMYQASYRAAWLSTLLLPAVQLVSATGIALIVWFSGVQFEAGGMTIGGLQAFISYITFMLWPIQQMAQVYASMQQAVASGERIYSLLDTEADIVDAPEALSPEHIRGDIEFNNVSFQYEEGKPVLTNFSLSIPQGETVALVGPTGAGKSTLVNLICRFYEPTTGQILINGRNYRDLTQHAIQSRVGMVLQTPHLFSGTVLENLRYGRLDATDAEVKEAAKTAGAYDFIMKLEHGFQTEVGEGGVLLSVGQKQLVSLARAILAEPDIFIMDEATSSVDTLTEALIQQGMERLMNGRTSFIIAHRLSTIKNADRILVIENGGVSEMGTHAELIRAKGHYYQLYTKQFRDEREKVYGLDDSNSQFGI</sequence>
<dbReference type="PROSITE" id="PS00211">
    <property type="entry name" value="ABC_TRANSPORTER_1"/>
    <property type="match status" value="1"/>
</dbReference>
<dbReference type="PROSITE" id="PS50893">
    <property type="entry name" value="ABC_TRANSPORTER_2"/>
    <property type="match status" value="1"/>
</dbReference>
<dbReference type="SUPFAM" id="SSF52540">
    <property type="entry name" value="P-loop containing nucleoside triphosphate hydrolases"/>
    <property type="match status" value="1"/>
</dbReference>
<dbReference type="SMART" id="SM00382">
    <property type="entry name" value="AAA"/>
    <property type="match status" value="1"/>
</dbReference>
<dbReference type="Pfam" id="PF00005">
    <property type="entry name" value="ABC_tran"/>
    <property type="match status" value="1"/>
</dbReference>
<dbReference type="GO" id="GO:0016887">
    <property type="term" value="F:ATP hydrolysis activity"/>
    <property type="evidence" value="ECO:0007669"/>
    <property type="project" value="InterPro"/>
</dbReference>
<dbReference type="InterPro" id="IPR027417">
    <property type="entry name" value="P-loop_NTPase"/>
</dbReference>
<name>A0A3B0VZR6_9ZZZZ</name>
<evidence type="ECO:0000256" key="6">
    <source>
        <dbReference type="ARBA" id="ARBA00022989"/>
    </source>
</evidence>
<evidence type="ECO:0000256" key="1">
    <source>
        <dbReference type="ARBA" id="ARBA00004141"/>
    </source>
</evidence>
<keyword evidence="6 8" id="KW-1133">Transmembrane helix</keyword>
<dbReference type="InterPro" id="IPR039421">
    <property type="entry name" value="Type_1_exporter"/>
</dbReference>
<dbReference type="GO" id="GO:0005524">
    <property type="term" value="F:ATP binding"/>
    <property type="evidence" value="ECO:0007669"/>
    <property type="project" value="UniProtKB-KW"/>
</dbReference>
<evidence type="ECO:0000256" key="3">
    <source>
        <dbReference type="ARBA" id="ARBA00022692"/>
    </source>
</evidence>
<keyword evidence="3 8" id="KW-0812">Transmembrane</keyword>
<evidence type="ECO:0000256" key="5">
    <source>
        <dbReference type="ARBA" id="ARBA00022840"/>
    </source>
</evidence>
<organism evidence="11">
    <name type="scientific">hydrothermal vent metagenome</name>
    <dbReference type="NCBI Taxonomy" id="652676"/>
    <lineage>
        <taxon>unclassified sequences</taxon>
        <taxon>metagenomes</taxon>
        <taxon>ecological metagenomes</taxon>
    </lineage>
</organism>
<dbReference type="PANTHER" id="PTHR43394:SF1">
    <property type="entry name" value="ATP-BINDING CASSETTE SUB-FAMILY B MEMBER 10, MITOCHONDRIAL"/>
    <property type="match status" value="1"/>
</dbReference>
<feature type="non-terminal residue" evidence="11">
    <location>
        <position position="1"/>
    </location>
</feature>
<proteinExistence type="predicted"/>
<evidence type="ECO:0000256" key="4">
    <source>
        <dbReference type="ARBA" id="ARBA00022741"/>
    </source>
</evidence>
<dbReference type="GO" id="GO:0016020">
    <property type="term" value="C:membrane"/>
    <property type="evidence" value="ECO:0007669"/>
    <property type="project" value="UniProtKB-SubCell"/>
</dbReference>
<feature type="transmembrane region" description="Helical" evidence="8">
    <location>
        <begin position="6"/>
        <end position="32"/>
    </location>
</feature>
<dbReference type="InterPro" id="IPR011527">
    <property type="entry name" value="ABC1_TM_dom"/>
</dbReference>
<dbReference type="EMBL" id="UOEU01000927">
    <property type="protein sequence ID" value="VAW42489.1"/>
    <property type="molecule type" value="Genomic_DNA"/>
</dbReference>
<keyword evidence="5 11" id="KW-0067">ATP-binding</keyword>
<dbReference type="PROSITE" id="PS50929">
    <property type="entry name" value="ABC_TM1F"/>
    <property type="match status" value="1"/>
</dbReference>
<feature type="transmembrane region" description="Helical" evidence="8">
    <location>
        <begin position="129"/>
        <end position="151"/>
    </location>
</feature>
<dbReference type="InterPro" id="IPR036640">
    <property type="entry name" value="ABC1_TM_sf"/>
</dbReference>
<dbReference type="GO" id="GO:0015421">
    <property type="term" value="F:ABC-type oligopeptide transporter activity"/>
    <property type="evidence" value="ECO:0007669"/>
    <property type="project" value="TreeGrafter"/>
</dbReference>
<dbReference type="InterPro" id="IPR003439">
    <property type="entry name" value="ABC_transporter-like_ATP-bd"/>
</dbReference>